<dbReference type="Gene3D" id="3.40.30.10">
    <property type="entry name" value="Glutaredoxin"/>
    <property type="match status" value="1"/>
</dbReference>
<dbReference type="InterPro" id="IPR036249">
    <property type="entry name" value="Thioredoxin-like_sf"/>
</dbReference>
<feature type="region of interest" description="Disordered" evidence="1">
    <location>
        <begin position="100"/>
        <end position="158"/>
    </location>
</feature>
<gene>
    <name evidence="3" type="ORF">AAHA92_29496</name>
</gene>
<dbReference type="PANTHER" id="PTHR45669">
    <property type="entry name" value="GLUTAREDOXIN DOMAIN-CONTAINING CYSTEINE-RICH PROTEIN CG12206-RELATED"/>
    <property type="match status" value="1"/>
</dbReference>
<accession>A0ABD1FYM8</accession>
<name>A0ABD1FYM8_SALDI</name>
<organism evidence="3 4">
    <name type="scientific">Salvia divinorum</name>
    <name type="common">Maria pastora</name>
    <name type="synonym">Diviner's sage</name>
    <dbReference type="NCBI Taxonomy" id="28513"/>
    <lineage>
        <taxon>Eukaryota</taxon>
        <taxon>Viridiplantae</taxon>
        <taxon>Streptophyta</taxon>
        <taxon>Embryophyta</taxon>
        <taxon>Tracheophyta</taxon>
        <taxon>Spermatophyta</taxon>
        <taxon>Magnoliopsida</taxon>
        <taxon>eudicotyledons</taxon>
        <taxon>Gunneridae</taxon>
        <taxon>Pentapetalae</taxon>
        <taxon>asterids</taxon>
        <taxon>lamiids</taxon>
        <taxon>Lamiales</taxon>
        <taxon>Lamiaceae</taxon>
        <taxon>Nepetoideae</taxon>
        <taxon>Mentheae</taxon>
        <taxon>Salviinae</taxon>
        <taxon>Salvia</taxon>
        <taxon>Salvia subgen. Calosphace</taxon>
    </lineage>
</organism>
<feature type="domain" description="Glutaredoxin" evidence="2">
    <location>
        <begin position="236"/>
        <end position="303"/>
    </location>
</feature>
<dbReference type="PROSITE" id="PS51354">
    <property type="entry name" value="GLUTAREDOXIN_2"/>
    <property type="match status" value="1"/>
</dbReference>
<keyword evidence="4" id="KW-1185">Reference proteome</keyword>
<protein>
    <recommendedName>
        <fullName evidence="2">Glutaredoxin domain-containing protein</fullName>
    </recommendedName>
</protein>
<sequence length="379" mass="41665">MGCVSSKLVAKEVEEERKSLRNADYTHHVVSLTSTTYGALSLDKAKVQNPVPECAVEAARKSSSSPLREEPAEIINAWELMEGLEEEIAIVVQSKRSPKSKLFKDPRSPMKFLTSPRKAKKAAGKENKGRVSGIRSTESSPKPILKESNNNHSVKKPSPKLWASIKKCDSTRFDSGVVVSRRRSLGPLFDPDLVASLEREVSEEEEVMKNMASSTNSDTFLESYKRKCPPGGENAVVIYTTTLRGIRKTFEECNVARSTIESQNVEIIERDVSMHSAFKEELRVLVGSQEVRVPLVFVKGRLIGGAEEMVRLDEEGKLGILLRGIPEAAAAGCWRCGGVRFVMCVECSGSCRVVGEDGRKSVKCGNCNENGLIQCPKCV</sequence>
<dbReference type="InterPro" id="IPR002109">
    <property type="entry name" value="Glutaredoxin"/>
</dbReference>
<proteinExistence type="predicted"/>
<comment type="caution">
    <text evidence="3">The sequence shown here is derived from an EMBL/GenBank/DDBJ whole genome shotgun (WGS) entry which is preliminary data.</text>
</comment>
<dbReference type="AlphaFoldDB" id="A0ABD1FYM8"/>
<evidence type="ECO:0000259" key="2">
    <source>
        <dbReference type="Pfam" id="PF00462"/>
    </source>
</evidence>
<evidence type="ECO:0000313" key="3">
    <source>
        <dbReference type="EMBL" id="KAL1536922.1"/>
    </source>
</evidence>
<dbReference type="EMBL" id="JBEAFC010000011">
    <property type="protein sequence ID" value="KAL1536922.1"/>
    <property type="molecule type" value="Genomic_DNA"/>
</dbReference>
<dbReference type="CDD" id="cd03031">
    <property type="entry name" value="GRX_GRX_like"/>
    <property type="match status" value="1"/>
</dbReference>
<evidence type="ECO:0000256" key="1">
    <source>
        <dbReference type="SAM" id="MobiDB-lite"/>
    </source>
</evidence>
<dbReference type="PANTHER" id="PTHR45669:SF12">
    <property type="entry name" value="EMB|CAB85507.1"/>
    <property type="match status" value="1"/>
</dbReference>
<dbReference type="SUPFAM" id="SSF52833">
    <property type="entry name" value="Thioredoxin-like"/>
    <property type="match status" value="1"/>
</dbReference>
<evidence type="ECO:0000313" key="4">
    <source>
        <dbReference type="Proteomes" id="UP001567538"/>
    </source>
</evidence>
<dbReference type="Pfam" id="PF23733">
    <property type="entry name" value="GRXCR1-2_C"/>
    <property type="match status" value="1"/>
</dbReference>
<dbReference type="Pfam" id="PF00462">
    <property type="entry name" value="Glutaredoxin"/>
    <property type="match status" value="1"/>
</dbReference>
<reference evidence="3 4" key="1">
    <citation type="submission" date="2024-06" db="EMBL/GenBank/DDBJ databases">
        <title>A chromosome level genome sequence of Diviner's sage (Salvia divinorum).</title>
        <authorList>
            <person name="Ford S.A."/>
            <person name="Ro D.-K."/>
            <person name="Ness R.W."/>
            <person name="Phillips M.A."/>
        </authorList>
    </citation>
    <scope>NUCLEOTIDE SEQUENCE [LARGE SCALE GENOMIC DNA]</scope>
    <source>
        <strain evidence="3">SAF-2024a</strain>
        <tissue evidence="3">Leaf</tissue>
    </source>
</reference>
<dbReference type="Proteomes" id="UP001567538">
    <property type="component" value="Unassembled WGS sequence"/>
</dbReference>